<dbReference type="InterPro" id="IPR008928">
    <property type="entry name" value="6-hairpin_glycosidase_sf"/>
</dbReference>
<feature type="region of interest" description="Disordered" evidence="1">
    <location>
        <begin position="229"/>
        <end position="258"/>
    </location>
</feature>
<dbReference type="PIRSF" id="PIRSF006402">
    <property type="entry name" value="UCP006402_thioredoxin"/>
    <property type="match status" value="1"/>
</dbReference>
<dbReference type="GO" id="GO:0003824">
    <property type="term" value="F:catalytic activity"/>
    <property type="evidence" value="ECO:0007669"/>
    <property type="project" value="UniProtKB-ARBA"/>
</dbReference>
<dbReference type="OrthoDB" id="1923667at2759"/>
<dbReference type="RefSeq" id="XP_007915566.1">
    <property type="nucleotide sequence ID" value="XM_007917375.1"/>
</dbReference>
<dbReference type="EMBL" id="KB933141">
    <property type="protein sequence ID" value="EON99637.1"/>
    <property type="molecule type" value="Genomic_DNA"/>
</dbReference>
<dbReference type="InterPro" id="IPR024705">
    <property type="entry name" value="Ssp411"/>
</dbReference>
<dbReference type="KEGG" id="tmn:UCRPA7_4824"/>
<dbReference type="Gene3D" id="1.50.10.10">
    <property type="match status" value="1"/>
</dbReference>
<dbReference type="eggNOG" id="KOG2244">
    <property type="taxonomic scope" value="Eukaryota"/>
</dbReference>
<evidence type="ECO:0000313" key="4">
    <source>
        <dbReference type="Proteomes" id="UP000014074"/>
    </source>
</evidence>
<dbReference type="InterPro" id="IPR012341">
    <property type="entry name" value="6hp_glycosidase-like_sf"/>
</dbReference>
<name>R8BKA1_PHAM7</name>
<feature type="region of interest" description="Disordered" evidence="1">
    <location>
        <begin position="1"/>
        <end position="44"/>
    </location>
</feature>
<evidence type="ECO:0000256" key="1">
    <source>
        <dbReference type="SAM" id="MobiDB-lite"/>
    </source>
</evidence>
<evidence type="ECO:0000313" key="3">
    <source>
        <dbReference type="EMBL" id="EON99637.1"/>
    </source>
</evidence>
<dbReference type="HOGENOM" id="CLU_014051_4_1_1"/>
<dbReference type="CDD" id="cd02955">
    <property type="entry name" value="SSP411"/>
    <property type="match status" value="1"/>
</dbReference>
<accession>R8BKA1</accession>
<dbReference type="Proteomes" id="UP000014074">
    <property type="component" value="Unassembled WGS sequence"/>
</dbReference>
<dbReference type="InterPro" id="IPR004879">
    <property type="entry name" value="Ssp411-like_TRX"/>
</dbReference>
<dbReference type="GO" id="GO:0005975">
    <property type="term" value="P:carbohydrate metabolic process"/>
    <property type="evidence" value="ECO:0007669"/>
    <property type="project" value="InterPro"/>
</dbReference>
<evidence type="ECO:0000259" key="2">
    <source>
        <dbReference type="Pfam" id="PF03190"/>
    </source>
</evidence>
<gene>
    <name evidence="3" type="ORF">UCRPA7_4824</name>
</gene>
<dbReference type="GeneID" id="19325315"/>
<feature type="domain" description="Spermatogenesis-associated protein 20-like TRX" evidence="2">
    <location>
        <begin position="46"/>
        <end position="218"/>
    </location>
</feature>
<dbReference type="SUPFAM" id="SSF52833">
    <property type="entry name" value="Thioredoxin-like"/>
    <property type="match status" value="1"/>
</dbReference>
<dbReference type="Gene3D" id="3.40.30.10">
    <property type="entry name" value="Glutaredoxin"/>
    <property type="match status" value="1"/>
</dbReference>
<sequence length="829" mass="91484">MMAAQLQKPTGSTPPQSNPPADPSNEAELSEQLDKATLSDAVPLKNRAAESTSPYLRAHTESPVAWQLLDDEAIQKAKSENKLIFLNIGFRACHYCKLTTQDSFSNSSVASLLNSSFIPIMVDREERPDVDTIYMNYIQAVNGAGGWPLNVFLTPELEPVFGGTYWPGPGTELLGLDGERIPDDERLDFLVILQKMKNVWEEQEARCRQEAKQILSQLREFAAEGTLGTKGISTPAKPATSSAAVPTDLSGGATASTPGTDLEVDLDQVEEAFTHIAGTFDSVNGGFGLAPKFPTPAKLSFLLRLAHFPTEVHDVVGEKEVEQATHIALHTLRKLRDGGLRDHIGAGFFRYSATVDWTMPHFEKMVLDNALLLGVYLDAWLTTAKQGQLKKEDEFADIVVELADYLTSKSLAGSTEQDSGFATSEAADSFYRKGDKQMREGAYYLWTRREFENVVGDGQTSAVAAAHWDVLQHGNIERDQDPNDEFLNQNVLRVVKNAEELGRQFGIATEEVGKLIASAREKLLAHREKERVHPEIDAKAVTSINSMVIAALARTAVAIKSVDGERAEKYLTAAKKATSFIQEKLWDSASKVLYRTYYDGRGSTKGFSEDYAFLIEALLELYSATGVESWLEWADELQSVQIKLFYDSVSTASRPATPGGQQSSCGGFYSTTDDAPQAILRLKDGMDTAQPSTNSVSTSNLFRLGAIFGDSKYTKLARETINAFEVEMLQYPWLFVGLLGSVVTARLGGKCWLVHRTSSASEIFEGDTWHKYHLLPRAGLRSLIFVQPLGGDDWLLKRNPLLDGLKDKVGKAFQFNNGSYQEYEETKLD</sequence>
<keyword evidence="4" id="KW-1185">Reference proteome</keyword>
<dbReference type="InterPro" id="IPR036249">
    <property type="entry name" value="Thioredoxin-like_sf"/>
</dbReference>
<dbReference type="AlphaFoldDB" id="R8BKA1"/>
<dbReference type="PANTHER" id="PTHR42899">
    <property type="entry name" value="SPERMATOGENESIS-ASSOCIATED PROTEIN 20"/>
    <property type="match status" value="1"/>
</dbReference>
<dbReference type="PANTHER" id="PTHR42899:SF1">
    <property type="entry name" value="SPERMATOGENESIS-ASSOCIATED PROTEIN 20"/>
    <property type="match status" value="1"/>
</dbReference>
<proteinExistence type="predicted"/>
<dbReference type="SUPFAM" id="SSF48208">
    <property type="entry name" value="Six-hairpin glycosidases"/>
    <property type="match status" value="1"/>
</dbReference>
<reference evidence="4" key="1">
    <citation type="journal article" date="2013" name="Genome Announc.">
        <title>Draft genome sequence of the ascomycete Phaeoacremonium aleophilum strain UCR-PA7, a causal agent of the esca disease complex in grapevines.</title>
        <authorList>
            <person name="Blanco-Ulate B."/>
            <person name="Rolshausen P."/>
            <person name="Cantu D."/>
        </authorList>
    </citation>
    <scope>NUCLEOTIDE SEQUENCE [LARGE SCALE GENOMIC DNA]</scope>
    <source>
        <strain evidence="4">UCR-PA7</strain>
    </source>
</reference>
<feature type="compositionally biased region" description="Low complexity" evidence="1">
    <location>
        <begin position="233"/>
        <end position="247"/>
    </location>
</feature>
<protein>
    <submittedName>
        <fullName evidence="3">Putative spermatogenesis-associated protein 20 protein</fullName>
    </submittedName>
</protein>
<dbReference type="Pfam" id="PF03190">
    <property type="entry name" value="Thioredox_DsbH"/>
    <property type="match status" value="1"/>
</dbReference>
<organism evidence="3 4">
    <name type="scientific">Phaeoacremonium minimum (strain UCR-PA7)</name>
    <name type="common">Esca disease fungus</name>
    <name type="synonym">Togninia minima</name>
    <dbReference type="NCBI Taxonomy" id="1286976"/>
    <lineage>
        <taxon>Eukaryota</taxon>
        <taxon>Fungi</taxon>
        <taxon>Dikarya</taxon>
        <taxon>Ascomycota</taxon>
        <taxon>Pezizomycotina</taxon>
        <taxon>Sordariomycetes</taxon>
        <taxon>Sordariomycetidae</taxon>
        <taxon>Togniniales</taxon>
        <taxon>Togniniaceae</taxon>
        <taxon>Phaeoacremonium</taxon>
    </lineage>
</organism>